<proteinExistence type="predicted"/>
<reference evidence="1" key="1">
    <citation type="journal article" date="2014" name="Front. Microbiol.">
        <title>High frequency of phylogenetically diverse reductive dehalogenase-homologous genes in deep subseafloor sedimentary metagenomes.</title>
        <authorList>
            <person name="Kawai M."/>
            <person name="Futagami T."/>
            <person name="Toyoda A."/>
            <person name="Takaki Y."/>
            <person name="Nishi S."/>
            <person name="Hori S."/>
            <person name="Arai W."/>
            <person name="Tsubouchi T."/>
            <person name="Morono Y."/>
            <person name="Uchiyama I."/>
            <person name="Ito T."/>
            <person name="Fujiyama A."/>
            <person name="Inagaki F."/>
            <person name="Takami H."/>
        </authorList>
    </citation>
    <scope>NUCLEOTIDE SEQUENCE</scope>
    <source>
        <strain evidence="1">Expedition CK06-06</strain>
    </source>
</reference>
<feature type="non-terminal residue" evidence="1">
    <location>
        <position position="1"/>
    </location>
</feature>
<accession>X0TD75</accession>
<organism evidence="1">
    <name type="scientific">marine sediment metagenome</name>
    <dbReference type="NCBI Taxonomy" id="412755"/>
    <lineage>
        <taxon>unclassified sequences</taxon>
        <taxon>metagenomes</taxon>
        <taxon>ecological metagenomes</taxon>
    </lineage>
</organism>
<dbReference type="AlphaFoldDB" id="X0TD75"/>
<protein>
    <submittedName>
        <fullName evidence="1">Uncharacterized protein</fullName>
    </submittedName>
</protein>
<evidence type="ECO:0000313" key="1">
    <source>
        <dbReference type="EMBL" id="GAF86147.1"/>
    </source>
</evidence>
<name>X0TD75_9ZZZZ</name>
<dbReference type="EMBL" id="BARS01018884">
    <property type="protein sequence ID" value="GAF86147.1"/>
    <property type="molecule type" value="Genomic_DNA"/>
</dbReference>
<sequence>ARIYLTSTNADMLGRMDDIAVCFAPESKAVRGDDNSKFNTYGGTTIAGGTCPTTDFTDVTCYWCAR</sequence>
<comment type="caution">
    <text evidence="1">The sequence shown here is derived from an EMBL/GenBank/DDBJ whole genome shotgun (WGS) entry which is preliminary data.</text>
</comment>
<gene>
    <name evidence="1" type="ORF">S01H1_30668</name>
</gene>